<keyword evidence="3" id="KW-1185">Reference proteome</keyword>
<dbReference type="AlphaFoldDB" id="A0A9Q9EQL0"/>
<dbReference type="Proteomes" id="UP001056384">
    <property type="component" value="Chromosome 10"/>
</dbReference>
<accession>A0A9Q9EQL0</accession>
<evidence type="ECO:0000313" key="3">
    <source>
        <dbReference type="Proteomes" id="UP001056384"/>
    </source>
</evidence>
<organism evidence="2 3">
    <name type="scientific">Septoria linicola</name>
    <dbReference type="NCBI Taxonomy" id="215465"/>
    <lineage>
        <taxon>Eukaryota</taxon>
        <taxon>Fungi</taxon>
        <taxon>Dikarya</taxon>
        <taxon>Ascomycota</taxon>
        <taxon>Pezizomycotina</taxon>
        <taxon>Dothideomycetes</taxon>
        <taxon>Dothideomycetidae</taxon>
        <taxon>Mycosphaerellales</taxon>
        <taxon>Mycosphaerellaceae</taxon>
        <taxon>Septoria</taxon>
    </lineage>
</organism>
<evidence type="ECO:0000256" key="1">
    <source>
        <dbReference type="SAM" id="MobiDB-lite"/>
    </source>
</evidence>
<dbReference type="EMBL" id="CP099427">
    <property type="protein sequence ID" value="USW57663.1"/>
    <property type="molecule type" value="Genomic_DNA"/>
</dbReference>
<reference evidence="2" key="1">
    <citation type="submission" date="2022-06" db="EMBL/GenBank/DDBJ databases">
        <title>Complete genome sequences of two strains of the flax pathogen Septoria linicola.</title>
        <authorList>
            <person name="Lapalu N."/>
            <person name="Simon A."/>
            <person name="Demenou B."/>
            <person name="Paumier D."/>
            <person name="Guillot M.-P."/>
            <person name="Gout L."/>
            <person name="Valade R."/>
        </authorList>
    </citation>
    <scope>NUCLEOTIDE SEQUENCE</scope>
    <source>
        <strain evidence="2">SE15195</strain>
    </source>
</reference>
<gene>
    <name evidence="2" type="ORF">Slin15195_G109820</name>
</gene>
<name>A0A9Q9EQL0_9PEZI</name>
<proteinExistence type="predicted"/>
<feature type="compositionally biased region" description="Polar residues" evidence="1">
    <location>
        <begin position="72"/>
        <end position="86"/>
    </location>
</feature>
<feature type="compositionally biased region" description="Polar residues" evidence="1">
    <location>
        <begin position="184"/>
        <end position="193"/>
    </location>
</feature>
<sequence length="239" mass="27130">MDNSFGDKPTEQQLARWRRDFEAARSFEDQDDQKYWPFQLVEQTTLVGKSRTTSKNAFPRLAALQNWEFQGPTGQPSRQPKQSLPQQYDPEKHGSWRPSDQRQNAATSIVRTLTPSANEIEPRHDQFLEDANQQVNRSAPSGMAMQYFAEEEWEGLPYWQRRQICDQRNRRWQMAPPRPEGTDSAGQTASGTSHAKKESDGSGSTQSGSNELTIEQQLGAGAQYGRNGLVWKATYGGNF</sequence>
<feature type="compositionally biased region" description="Polar residues" evidence="1">
    <location>
        <begin position="101"/>
        <end position="117"/>
    </location>
</feature>
<dbReference type="OrthoDB" id="3637461at2759"/>
<feature type="region of interest" description="Disordered" evidence="1">
    <location>
        <begin position="173"/>
        <end position="216"/>
    </location>
</feature>
<feature type="region of interest" description="Disordered" evidence="1">
    <location>
        <begin position="65"/>
        <end position="119"/>
    </location>
</feature>
<feature type="compositionally biased region" description="Polar residues" evidence="1">
    <location>
        <begin position="201"/>
        <end position="216"/>
    </location>
</feature>
<evidence type="ECO:0000313" key="2">
    <source>
        <dbReference type="EMBL" id="USW57663.1"/>
    </source>
</evidence>
<protein>
    <submittedName>
        <fullName evidence="2">Uncharacterized protein</fullName>
    </submittedName>
</protein>